<organism evidence="1 2">
    <name type="scientific">Algoriphagus halophilus</name>
    <dbReference type="NCBI Taxonomy" id="226505"/>
    <lineage>
        <taxon>Bacteria</taxon>
        <taxon>Pseudomonadati</taxon>
        <taxon>Bacteroidota</taxon>
        <taxon>Cytophagia</taxon>
        <taxon>Cytophagales</taxon>
        <taxon>Cyclobacteriaceae</taxon>
        <taxon>Algoriphagus</taxon>
    </lineage>
</organism>
<protein>
    <submittedName>
        <fullName evidence="1">Uncharacterized protein</fullName>
    </submittedName>
</protein>
<proteinExistence type="predicted"/>
<dbReference type="AlphaFoldDB" id="A0A1N6DSB0"/>
<gene>
    <name evidence="1" type="ORF">SAMN05444394_1333</name>
</gene>
<evidence type="ECO:0000313" key="2">
    <source>
        <dbReference type="Proteomes" id="UP000185221"/>
    </source>
</evidence>
<reference evidence="2" key="1">
    <citation type="submission" date="2016-11" db="EMBL/GenBank/DDBJ databases">
        <authorList>
            <person name="Varghese N."/>
            <person name="Submissions S."/>
        </authorList>
    </citation>
    <scope>NUCLEOTIDE SEQUENCE [LARGE SCALE GENOMIC DNA]</scope>
    <source>
        <strain evidence="2">DSM 15292</strain>
    </source>
</reference>
<dbReference type="EMBL" id="FSRC01000001">
    <property type="protein sequence ID" value="SIN73672.1"/>
    <property type="molecule type" value="Genomic_DNA"/>
</dbReference>
<name>A0A1N6DSB0_9BACT</name>
<keyword evidence="2" id="KW-1185">Reference proteome</keyword>
<accession>A0A1N6DSB0</accession>
<dbReference type="Proteomes" id="UP000185221">
    <property type="component" value="Unassembled WGS sequence"/>
</dbReference>
<dbReference type="STRING" id="226505.SAMN05444394_1333"/>
<sequence length="67" mass="7546">MNKKTIFCVKTGEKRSFHFSEISVIGRGGVDNFCGYPQEIRMREVARGRKAFVLLGNSKELLLLVGL</sequence>
<evidence type="ECO:0000313" key="1">
    <source>
        <dbReference type="EMBL" id="SIN73672.1"/>
    </source>
</evidence>